<evidence type="ECO:0000313" key="3">
    <source>
        <dbReference type="Proteomes" id="UP000248311"/>
    </source>
</evidence>
<keyword evidence="2" id="KW-0540">Nuclease</keyword>
<dbReference type="SUPFAM" id="SSF56219">
    <property type="entry name" value="DNase I-like"/>
    <property type="match status" value="1"/>
</dbReference>
<dbReference type="PANTHER" id="PTHR42834:SF1">
    <property type="entry name" value="ENDONUCLEASE_EXONUCLEASE_PHOSPHATASE FAMILY PROTEIN (AFU_ORTHOLOGUE AFUA_3G09210)"/>
    <property type="match status" value="1"/>
</dbReference>
<dbReference type="GO" id="GO:0004519">
    <property type="term" value="F:endonuclease activity"/>
    <property type="evidence" value="ECO:0007669"/>
    <property type="project" value="UniProtKB-KW"/>
</dbReference>
<dbReference type="PANTHER" id="PTHR42834">
    <property type="entry name" value="ENDONUCLEASE/EXONUCLEASE/PHOSPHATASE FAMILY PROTEIN (AFU_ORTHOLOGUE AFUA_3G09210)"/>
    <property type="match status" value="1"/>
</dbReference>
<keyword evidence="2" id="KW-0378">Hydrolase</keyword>
<dbReference type="Proteomes" id="UP000248311">
    <property type="component" value="Unassembled WGS sequence"/>
</dbReference>
<keyword evidence="2" id="KW-0255">Endonuclease</keyword>
<protein>
    <submittedName>
        <fullName evidence="2">Endonuclease/exonuclease/phosphatase family metal-dependent hydrolase</fullName>
    </submittedName>
</protein>
<reference evidence="2 3" key="1">
    <citation type="submission" date="2018-06" db="EMBL/GenBank/DDBJ databases">
        <title>Genomic Encyclopedia of Type Strains, Phase III (KMG-III): the genomes of soil and plant-associated and newly described type strains.</title>
        <authorList>
            <person name="Whitman W."/>
        </authorList>
    </citation>
    <scope>NUCLEOTIDE SEQUENCE [LARGE SCALE GENOMIC DNA]</scope>
    <source>
        <strain evidence="2 3">CECT 9025</strain>
    </source>
</reference>
<dbReference type="InterPro" id="IPR005135">
    <property type="entry name" value="Endo/exonuclease/phosphatase"/>
</dbReference>
<gene>
    <name evidence="2" type="ORF">DFP88_103253</name>
</gene>
<dbReference type="Pfam" id="PF03372">
    <property type="entry name" value="Exo_endo_phos"/>
    <property type="match status" value="1"/>
</dbReference>
<sequence>MRIMDWNVEWMNRWFSGNALPRWGSSELTAAEAQGVARRVMAVIAAVEPDLICLQEGPSAPQEMALFLALMDEETGLAFEALVGGDGGAQKMYALRRIGGAVAAMDYATDAATRALAEPWEADVNGDLLLEGYGFTRLPLVVDVDPEGGAPVRVVILHAKSKYVHNGQRLFQDPARRLEFVSAAMVARRRISAEAFRVRAYLDALVADDPEMRIVVTGDFNDGPGQDYFEQRYLTHNVTDILLGSTFYPQLIFGHALIGRVPPQALFTARFDDFVDGVMDRPLLLDHILTSPALSDQVSAASIAHAAFDAQVTGGGAERTGRPSDHRPVWADITAPLRRSA</sequence>
<dbReference type="EMBL" id="QJTE01000003">
    <property type="protein sequence ID" value="PYE83892.1"/>
    <property type="molecule type" value="Genomic_DNA"/>
</dbReference>
<proteinExistence type="predicted"/>
<dbReference type="InterPro" id="IPR036691">
    <property type="entry name" value="Endo/exonu/phosph_ase_sf"/>
</dbReference>
<dbReference type="GO" id="GO:0004527">
    <property type="term" value="F:exonuclease activity"/>
    <property type="evidence" value="ECO:0007669"/>
    <property type="project" value="UniProtKB-KW"/>
</dbReference>
<evidence type="ECO:0000259" key="1">
    <source>
        <dbReference type="Pfam" id="PF03372"/>
    </source>
</evidence>
<dbReference type="AlphaFoldDB" id="A0A318SQE1"/>
<feature type="domain" description="Endonuclease/exonuclease/phosphatase" evidence="1">
    <location>
        <begin position="27"/>
        <end position="326"/>
    </location>
</feature>
<accession>A0A318SQE1</accession>
<keyword evidence="2" id="KW-0269">Exonuclease</keyword>
<keyword evidence="3" id="KW-1185">Reference proteome</keyword>
<evidence type="ECO:0000313" key="2">
    <source>
        <dbReference type="EMBL" id="PYE83892.1"/>
    </source>
</evidence>
<dbReference type="RefSeq" id="WP_110814439.1">
    <property type="nucleotide sequence ID" value="NZ_QJTE01000003.1"/>
</dbReference>
<comment type="caution">
    <text evidence="2">The sequence shown here is derived from an EMBL/GenBank/DDBJ whole genome shotgun (WGS) entry which is preliminary data.</text>
</comment>
<dbReference type="OrthoDB" id="6199360at2"/>
<organism evidence="2 3">
    <name type="scientific">Pseudoroseicyclus aestuarii</name>
    <dbReference type="NCBI Taxonomy" id="1795041"/>
    <lineage>
        <taxon>Bacteria</taxon>
        <taxon>Pseudomonadati</taxon>
        <taxon>Pseudomonadota</taxon>
        <taxon>Alphaproteobacteria</taxon>
        <taxon>Rhodobacterales</taxon>
        <taxon>Paracoccaceae</taxon>
        <taxon>Pseudoroseicyclus</taxon>
    </lineage>
</organism>
<dbReference type="Gene3D" id="3.60.10.10">
    <property type="entry name" value="Endonuclease/exonuclease/phosphatase"/>
    <property type="match status" value="1"/>
</dbReference>
<name>A0A318SQE1_9RHOB</name>